<evidence type="ECO:0000313" key="3">
    <source>
        <dbReference type="Proteomes" id="UP000014011"/>
    </source>
</evidence>
<sequence>MTKQKNKPLESHPQTESYPQLVLTLDVRRSLDPELLRQLLKTPTSQTQSTQTQSLQIKSFACVILYDSQDDEAFLQKRAQIYGEDIQGNDIALLIAGDSRIARRIKTDGLHVEGDFSTLANLENQKKEQKIIGFGNVRNRHSAMLAGEAGVDYLLFGKLGADKKPHAHPRNVQLGQWWAEVMEIPAIVQAGSDFASFDEVLKTACEFIAVEEIIFTHDNPLIILEMMKEKCKNFPL</sequence>
<dbReference type="NCBIfam" id="NF005080">
    <property type="entry name" value="PRK06512.1"/>
    <property type="match status" value="1"/>
</dbReference>
<evidence type="ECO:0000259" key="1">
    <source>
        <dbReference type="Pfam" id="PF02581"/>
    </source>
</evidence>
<comment type="caution">
    <text evidence="2">The sequence shown here is derived from an EMBL/GenBank/DDBJ whole genome shotgun (WGS) entry which is preliminary data.</text>
</comment>
<dbReference type="Pfam" id="PF02581">
    <property type="entry name" value="TMP-TENI"/>
    <property type="match status" value="1"/>
</dbReference>
<gene>
    <name evidence="2" type="primary">thiE2</name>
    <name evidence="2" type="ORF">BVtw_16180</name>
</gene>
<dbReference type="PATRIC" id="fig|1094502.3.peg.2024"/>
<dbReference type="HOGENOM" id="CLU_018272_3_1_5"/>
<dbReference type="InterPro" id="IPR036206">
    <property type="entry name" value="ThiamineP_synth_sf"/>
</dbReference>
<dbReference type="GO" id="GO:0009228">
    <property type="term" value="P:thiamine biosynthetic process"/>
    <property type="evidence" value="ECO:0007669"/>
    <property type="project" value="UniProtKB-KW"/>
</dbReference>
<name>N6US28_BARVB</name>
<dbReference type="Gene3D" id="3.20.20.70">
    <property type="entry name" value="Aldolase class I"/>
    <property type="match status" value="1"/>
</dbReference>
<reference evidence="2 3" key="1">
    <citation type="journal article" date="2013" name="PLoS Genet.">
        <title>A gene transfer agent and a dynamic repertoire of secretion systems hold the keys to the explosive radiation of the emerging pathogen Bartonella.</title>
        <authorList>
            <person name="Guy L."/>
            <person name="Nystedt B."/>
            <person name="Toft C."/>
            <person name="Zaremba-Niedzwiedzka K."/>
            <person name="Berglund E.C."/>
            <person name="Granberg F."/>
            <person name="Naslund K."/>
            <person name="Eriksson A.S."/>
            <person name="Andersson S.G."/>
        </authorList>
    </citation>
    <scope>NUCLEOTIDE SEQUENCE [LARGE SCALE GENOMIC DNA]</scope>
    <source>
        <strain evidence="2">Tweed</strain>
    </source>
</reference>
<dbReference type="EMBL" id="AGWD01000027">
    <property type="protein sequence ID" value="ENN92968.1"/>
    <property type="molecule type" value="Genomic_DNA"/>
</dbReference>
<evidence type="ECO:0000313" key="2">
    <source>
        <dbReference type="EMBL" id="ENN92968.1"/>
    </source>
</evidence>
<dbReference type="SUPFAM" id="SSF51391">
    <property type="entry name" value="Thiamin phosphate synthase"/>
    <property type="match status" value="1"/>
</dbReference>
<accession>N6US28</accession>
<dbReference type="InterPro" id="IPR022998">
    <property type="entry name" value="ThiamineP_synth_TenI"/>
</dbReference>
<protein>
    <submittedName>
        <fullName evidence="2">Thiamine-phosphate pyrophosphorylase ThiE</fullName>
    </submittedName>
</protein>
<dbReference type="RefSeq" id="WP_010705786.1">
    <property type="nucleotide sequence ID" value="NZ_KB915638.1"/>
</dbReference>
<organism evidence="2 3">
    <name type="scientific">Bartonella vinsonii subsp. berkhoffii str. Tweed</name>
    <dbReference type="NCBI Taxonomy" id="1094502"/>
    <lineage>
        <taxon>Bacteria</taxon>
        <taxon>Pseudomonadati</taxon>
        <taxon>Pseudomonadota</taxon>
        <taxon>Alphaproteobacteria</taxon>
        <taxon>Hyphomicrobiales</taxon>
        <taxon>Bartonellaceae</taxon>
        <taxon>Bartonella</taxon>
    </lineage>
</organism>
<proteinExistence type="predicted"/>
<dbReference type="CDD" id="cd00564">
    <property type="entry name" value="TMP_TenI"/>
    <property type="match status" value="1"/>
</dbReference>
<dbReference type="InterPro" id="IPR013785">
    <property type="entry name" value="Aldolase_TIM"/>
</dbReference>
<feature type="domain" description="Thiamine phosphate synthase/TenI" evidence="1">
    <location>
        <begin position="51"/>
        <end position="210"/>
    </location>
</feature>
<dbReference type="Proteomes" id="UP000014011">
    <property type="component" value="Unassembled WGS sequence"/>
</dbReference>
<dbReference type="AlphaFoldDB" id="N6US28"/>